<dbReference type="EMBL" id="FXYY01000027">
    <property type="protein sequence ID" value="SMX97926.1"/>
    <property type="molecule type" value="Genomic_DNA"/>
</dbReference>
<protein>
    <submittedName>
        <fullName evidence="1">Uncharacterized protein</fullName>
    </submittedName>
</protein>
<reference evidence="1 2" key="1">
    <citation type="submission" date="2017-03" db="EMBL/GenBank/DDBJ databases">
        <authorList>
            <person name="Afonso C.L."/>
            <person name="Miller P.J."/>
            <person name="Scott M.A."/>
            <person name="Spackman E."/>
            <person name="Goraichik I."/>
            <person name="Dimitrov K.M."/>
            <person name="Suarez D.L."/>
            <person name="Swayne D.E."/>
        </authorList>
    </citation>
    <scope>NUCLEOTIDE SEQUENCE [LARGE SCALE GENOMIC DNA]</scope>
    <source>
        <strain evidence="1 2">ATCC 9172</strain>
    </source>
</reference>
<evidence type="ECO:0000313" key="1">
    <source>
        <dbReference type="EMBL" id="SMX97926.1"/>
    </source>
</evidence>
<name>A0A2H1KDZ1_BRELN</name>
<accession>A0A2H1KDZ1</accession>
<gene>
    <name evidence="1" type="ORF">BLIN9172_03077</name>
</gene>
<dbReference type="AlphaFoldDB" id="A0A2H1KDZ1"/>
<organism evidence="1 2">
    <name type="scientific">Brevibacterium linens ATCC 9172</name>
    <dbReference type="NCBI Taxonomy" id="1255617"/>
    <lineage>
        <taxon>Bacteria</taxon>
        <taxon>Bacillati</taxon>
        <taxon>Actinomycetota</taxon>
        <taxon>Actinomycetes</taxon>
        <taxon>Micrococcales</taxon>
        <taxon>Brevibacteriaceae</taxon>
        <taxon>Brevibacterium</taxon>
    </lineage>
</organism>
<sequence>MSALSRGYRMSSTEAASILSWEIEVTDGVALKSPQFLPDWSYFHPFSATLKLQADIPLLLHTAGVSDDATIGLSLSWSTQKVGRSGVAEVVPIEAREVTSIVQIPRGTVGGNLRLGAKVIMLEPGLASDRFAPNEIGAILWEESIEVRLEGDAPRLPVVIIPDGEPPFSGSSNARWHIWINHEDLTLPVDIAVRINLNQANPAISDMLDGNGGAQGQVLLASLMLDLHRELVRRALLDVDDLESVFFDASETASQSRFPDGSLGSAMESDLLLLGGDIEMLKNQAEFRWAELDVEIQRFLNIEVANG</sequence>
<proteinExistence type="predicted"/>
<dbReference type="RefSeq" id="WP_145997980.1">
    <property type="nucleotide sequence ID" value="NZ_FXYY01000027.1"/>
</dbReference>
<evidence type="ECO:0000313" key="2">
    <source>
        <dbReference type="Proteomes" id="UP000234641"/>
    </source>
</evidence>
<dbReference type="Proteomes" id="UP000234641">
    <property type="component" value="Unassembled WGS sequence"/>
</dbReference>